<keyword evidence="3" id="KW-1185">Reference proteome</keyword>
<evidence type="ECO:0000313" key="3">
    <source>
        <dbReference type="Proteomes" id="UP000004095"/>
    </source>
</evidence>
<keyword evidence="1" id="KW-0472">Membrane</keyword>
<reference evidence="2 3" key="1">
    <citation type="submission" date="2007-01" db="EMBL/GenBank/DDBJ databases">
        <authorList>
            <person name="Haygood M."/>
            <person name="Podell S."/>
            <person name="Anderson C."/>
            <person name="Hopkinson B."/>
            <person name="Roe K."/>
            <person name="Barbeau K."/>
            <person name="Gaasterland T."/>
            <person name="Ferriera S."/>
            <person name="Johnson J."/>
            <person name="Kravitz S."/>
            <person name="Beeson K."/>
            <person name="Sutton G."/>
            <person name="Rogers Y.-H."/>
            <person name="Friedman R."/>
            <person name="Frazier M."/>
            <person name="Venter J.C."/>
        </authorList>
    </citation>
    <scope>NUCLEOTIDE SEQUENCE [LARGE SCALE GENOMIC DNA]</scope>
    <source>
        <strain evidence="2 3">ATCC 23134</strain>
    </source>
</reference>
<feature type="transmembrane region" description="Helical" evidence="1">
    <location>
        <begin position="20"/>
        <end position="39"/>
    </location>
</feature>
<evidence type="ECO:0000256" key="1">
    <source>
        <dbReference type="SAM" id="Phobius"/>
    </source>
</evidence>
<gene>
    <name evidence="2" type="ORF">M23134_04471</name>
</gene>
<name>A1ZM92_MICM2</name>
<organism evidence="2 3">
    <name type="scientific">Microscilla marina ATCC 23134</name>
    <dbReference type="NCBI Taxonomy" id="313606"/>
    <lineage>
        <taxon>Bacteria</taxon>
        <taxon>Pseudomonadati</taxon>
        <taxon>Bacteroidota</taxon>
        <taxon>Cytophagia</taxon>
        <taxon>Cytophagales</taxon>
        <taxon>Microscillaceae</taxon>
        <taxon>Microscilla</taxon>
    </lineage>
</organism>
<dbReference type="Proteomes" id="UP000004095">
    <property type="component" value="Unassembled WGS sequence"/>
</dbReference>
<keyword evidence="1" id="KW-0812">Transmembrane</keyword>
<keyword evidence="1" id="KW-1133">Transmembrane helix</keyword>
<evidence type="ECO:0000313" key="2">
    <source>
        <dbReference type="EMBL" id="EAY28624.1"/>
    </source>
</evidence>
<comment type="caution">
    <text evidence="2">The sequence shown here is derived from an EMBL/GenBank/DDBJ whole genome shotgun (WGS) entry which is preliminary data.</text>
</comment>
<protein>
    <submittedName>
        <fullName evidence="2">Uncharacterized protein</fullName>
    </submittedName>
</protein>
<proteinExistence type="predicted"/>
<sequence length="45" mass="5518">MCWKNRASKVEPIFEARATAIIYFYWLNFFKLPLFQMQFTNLLLL</sequence>
<dbReference type="AlphaFoldDB" id="A1ZM92"/>
<accession>A1ZM92</accession>
<dbReference type="EMBL" id="AAWS01000015">
    <property type="protein sequence ID" value="EAY28624.1"/>
    <property type="molecule type" value="Genomic_DNA"/>
</dbReference>